<comment type="caution">
    <text evidence="2">The sequence shown here is derived from an EMBL/GenBank/DDBJ whole genome shotgun (WGS) entry which is preliminary data.</text>
</comment>
<keyword evidence="1" id="KW-0812">Transmembrane</keyword>
<protein>
    <submittedName>
        <fullName evidence="2">Uncharacterized protein</fullName>
    </submittedName>
</protein>
<evidence type="ECO:0000313" key="3">
    <source>
        <dbReference type="Proteomes" id="UP000245466"/>
    </source>
</evidence>
<feature type="transmembrane region" description="Helical" evidence="1">
    <location>
        <begin position="28"/>
        <end position="45"/>
    </location>
</feature>
<dbReference type="Proteomes" id="UP000245466">
    <property type="component" value="Unassembled WGS sequence"/>
</dbReference>
<keyword evidence="1" id="KW-0472">Membrane</keyword>
<keyword evidence="3" id="KW-1185">Reference proteome</keyword>
<dbReference type="EMBL" id="QEKI01000002">
    <property type="protein sequence ID" value="PVY42852.1"/>
    <property type="molecule type" value="Genomic_DNA"/>
</dbReference>
<feature type="transmembrane region" description="Helical" evidence="1">
    <location>
        <begin position="65"/>
        <end position="82"/>
    </location>
</feature>
<dbReference type="AlphaFoldDB" id="A0A2U1B2L6"/>
<evidence type="ECO:0000256" key="1">
    <source>
        <dbReference type="SAM" id="Phobius"/>
    </source>
</evidence>
<organism evidence="2 3">
    <name type="scientific">Pontibacter virosus</name>
    <dbReference type="NCBI Taxonomy" id="1765052"/>
    <lineage>
        <taxon>Bacteria</taxon>
        <taxon>Pseudomonadati</taxon>
        <taxon>Bacteroidota</taxon>
        <taxon>Cytophagia</taxon>
        <taxon>Cytophagales</taxon>
        <taxon>Hymenobacteraceae</taxon>
        <taxon>Pontibacter</taxon>
    </lineage>
</organism>
<evidence type="ECO:0000313" key="2">
    <source>
        <dbReference type="EMBL" id="PVY42852.1"/>
    </source>
</evidence>
<sequence length="90" mass="10567">MVRNGKVYLFCVLLFEYLLRRSEVKHKLGGLLFGFWFKICIAQFADIQQEDSTHRAIAELYTYKAAVIVLHGYTLVLLRYTLVSELLRDH</sequence>
<keyword evidence="1" id="KW-1133">Transmembrane helix</keyword>
<reference evidence="2 3" key="1">
    <citation type="submission" date="2018-04" db="EMBL/GenBank/DDBJ databases">
        <title>Genomic Encyclopedia of Type Strains, Phase IV (KMG-IV): sequencing the most valuable type-strain genomes for metagenomic binning, comparative biology and taxonomic classification.</title>
        <authorList>
            <person name="Goeker M."/>
        </authorList>
    </citation>
    <scope>NUCLEOTIDE SEQUENCE [LARGE SCALE GENOMIC DNA]</scope>
    <source>
        <strain evidence="2 3">DSM 100231</strain>
    </source>
</reference>
<name>A0A2U1B2L6_9BACT</name>
<proteinExistence type="predicted"/>
<gene>
    <name evidence="2" type="ORF">C8E01_10227</name>
</gene>
<accession>A0A2U1B2L6</accession>